<proteinExistence type="predicted"/>
<sequence>MLIEKDTNGVEFHSMDLKGKLVHLVDTPGFDDTWRSDFEVLSEITFILAQIYRQGMKLAGILYLHRISDNRVSGSALKNFNLLGCICGFDAAPRIFFITTMWELEGKDYDEGLLRESRLVTTREFWGRFCRNGSQTKRWRGDESSALSIIHSLITLSESEGYTSLLIQREIVDNKKTLKETMAGQELLSEYVLAESKLSDQLQSLQSKTTYTTGPPPDIEGSLAELRKEIKDMKYAKSKLEVSIKDLFVERESAYAAVLSQMCDDQQKLAAEVEEGRRKYQRLQEEMKSNEELLREERHHWEMKRAKLDEAARAGWRRRESLDTAYQEIDDEETLLNEQLGEFQDENEENMSQTSQNLQKLRKRDVMKRNLFPILGVLAGVGLAVAGGVTGIFP</sequence>
<evidence type="ECO:0000256" key="1">
    <source>
        <dbReference type="SAM" id="Coils"/>
    </source>
</evidence>
<gene>
    <name evidence="3" type="ORF">B0T10DRAFT_467437</name>
</gene>
<evidence type="ECO:0008006" key="5">
    <source>
        <dbReference type="Google" id="ProtNLM"/>
    </source>
</evidence>
<dbReference type="AlphaFoldDB" id="A0A9P9AE81"/>
<keyword evidence="2" id="KW-1133">Transmembrane helix</keyword>
<comment type="caution">
    <text evidence="3">The sequence shown here is derived from an EMBL/GenBank/DDBJ whole genome shotgun (WGS) entry which is preliminary data.</text>
</comment>
<keyword evidence="2" id="KW-0472">Membrane</keyword>
<evidence type="ECO:0000313" key="4">
    <source>
        <dbReference type="Proteomes" id="UP000777438"/>
    </source>
</evidence>
<dbReference type="Proteomes" id="UP000777438">
    <property type="component" value="Unassembled WGS sequence"/>
</dbReference>
<keyword evidence="2" id="KW-0812">Transmembrane</keyword>
<name>A0A9P9AE81_9HYPO</name>
<keyword evidence="1" id="KW-0175">Coiled coil</keyword>
<dbReference type="OrthoDB" id="8954335at2759"/>
<dbReference type="InterPro" id="IPR027417">
    <property type="entry name" value="P-loop_NTPase"/>
</dbReference>
<dbReference type="EMBL" id="JAGPYM010000079">
    <property type="protein sequence ID" value="KAH6869156.1"/>
    <property type="molecule type" value="Genomic_DNA"/>
</dbReference>
<dbReference type="Gene3D" id="3.40.50.300">
    <property type="entry name" value="P-loop containing nucleotide triphosphate hydrolases"/>
    <property type="match status" value="1"/>
</dbReference>
<accession>A0A9P9AE81</accession>
<feature type="transmembrane region" description="Helical" evidence="2">
    <location>
        <begin position="371"/>
        <end position="393"/>
    </location>
</feature>
<reference evidence="3 4" key="1">
    <citation type="journal article" date="2021" name="Nat. Commun.">
        <title>Genetic determinants of endophytism in the Arabidopsis root mycobiome.</title>
        <authorList>
            <person name="Mesny F."/>
            <person name="Miyauchi S."/>
            <person name="Thiergart T."/>
            <person name="Pickel B."/>
            <person name="Atanasova L."/>
            <person name="Karlsson M."/>
            <person name="Huettel B."/>
            <person name="Barry K.W."/>
            <person name="Haridas S."/>
            <person name="Chen C."/>
            <person name="Bauer D."/>
            <person name="Andreopoulos W."/>
            <person name="Pangilinan J."/>
            <person name="LaButti K."/>
            <person name="Riley R."/>
            <person name="Lipzen A."/>
            <person name="Clum A."/>
            <person name="Drula E."/>
            <person name="Henrissat B."/>
            <person name="Kohler A."/>
            <person name="Grigoriev I.V."/>
            <person name="Martin F.M."/>
            <person name="Hacquard S."/>
        </authorList>
    </citation>
    <scope>NUCLEOTIDE SEQUENCE [LARGE SCALE GENOMIC DNA]</scope>
    <source>
        <strain evidence="3 4">MPI-CAGE-CH-0241</strain>
    </source>
</reference>
<organism evidence="3 4">
    <name type="scientific">Thelonectria olida</name>
    <dbReference type="NCBI Taxonomy" id="1576542"/>
    <lineage>
        <taxon>Eukaryota</taxon>
        <taxon>Fungi</taxon>
        <taxon>Dikarya</taxon>
        <taxon>Ascomycota</taxon>
        <taxon>Pezizomycotina</taxon>
        <taxon>Sordariomycetes</taxon>
        <taxon>Hypocreomycetidae</taxon>
        <taxon>Hypocreales</taxon>
        <taxon>Nectriaceae</taxon>
        <taxon>Thelonectria</taxon>
    </lineage>
</organism>
<keyword evidence="4" id="KW-1185">Reference proteome</keyword>
<dbReference type="SUPFAM" id="SSF52540">
    <property type="entry name" value="P-loop containing nucleoside triphosphate hydrolases"/>
    <property type="match status" value="1"/>
</dbReference>
<evidence type="ECO:0000256" key="2">
    <source>
        <dbReference type="SAM" id="Phobius"/>
    </source>
</evidence>
<evidence type="ECO:0000313" key="3">
    <source>
        <dbReference type="EMBL" id="KAH6869156.1"/>
    </source>
</evidence>
<feature type="coiled-coil region" evidence="1">
    <location>
        <begin position="223"/>
        <end position="300"/>
    </location>
</feature>
<protein>
    <recommendedName>
        <fullName evidence="5">G domain-containing protein</fullName>
    </recommendedName>
</protein>